<comment type="similarity">
    <text evidence="1 2">Belongs to the nucleosome assembly protein (NAP) family.</text>
</comment>
<accession>A0AAN6XPQ7</accession>
<dbReference type="Pfam" id="PF00956">
    <property type="entry name" value="NAP"/>
    <property type="match status" value="1"/>
</dbReference>
<reference evidence="4" key="1">
    <citation type="journal article" date="2023" name="Mol. Phylogenet. Evol.">
        <title>Genome-scale phylogeny and comparative genomics of the fungal order Sordariales.</title>
        <authorList>
            <person name="Hensen N."/>
            <person name="Bonometti L."/>
            <person name="Westerberg I."/>
            <person name="Brannstrom I.O."/>
            <person name="Guillou S."/>
            <person name="Cros-Aarteil S."/>
            <person name="Calhoun S."/>
            <person name="Haridas S."/>
            <person name="Kuo A."/>
            <person name="Mondo S."/>
            <person name="Pangilinan J."/>
            <person name="Riley R."/>
            <person name="LaButti K."/>
            <person name="Andreopoulos B."/>
            <person name="Lipzen A."/>
            <person name="Chen C."/>
            <person name="Yan M."/>
            <person name="Daum C."/>
            <person name="Ng V."/>
            <person name="Clum A."/>
            <person name="Steindorff A."/>
            <person name="Ohm R.A."/>
            <person name="Martin F."/>
            <person name="Silar P."/>
            <person name="Natvig D.O."/>
            <person name="Lalanne C."/>
            <person name="Gautier V."/>
            <person name="Ament-Velasquez S.L."/>
            <person name="Kruys A."/>
            <person name="Hutchinson M.I."/>
            <person name="Powell A.J."/>
            <person name="Barry K."/>
            <person name="Miller A.N."/>
            <person name="Grigoriev I.V."/>
            <person name="Debuchy R."/>
            <person name="Gladieux P."/>
            <person name="Hiltunen Thoren M."/>
            <person name="Johannesson H."/>
        </authorList>
    </citation>
    <scope>NUCLEOTIDE SEQUENCE</scope>
    <source>
        <strain evidence="4">CBS 315.58</strain>
    </source>
</reference>
<feature type="region of interest" description="Disordered" evidence="3">
    <location>
        <begin position="285"/>
        <end position="329"/>
    </location>
</feature>
<dbReference type="AlphaFoldDB" id="A0AAN6XPQ7"/>
<feature type="compositionally biased region" description="Basic residues" evidence="3">
    <location>
        <begin position="317"/>
        <end position="329"/>
    </location>
</feature>
<evidence type="ECO:0000256" key="2">
    <source>
        <dbReference type="RuleBase" id="RU003876"/>
    </source>
</evidence>
<dbReference type="Gene3D" id="3.30.1120.90">
    <property type="entry name" value="Nucleosome assembly protein"/>
    <property type="match status" value="1"/>
</dbReference>
<feature type="compositionally biased region" description="Acidic residues" evidence="3">
    <location>
        <begin position="291"/>
        <end position="313"/>
    </location>
</feature>
<evidence type="ECO:0000256" key="3">
    <source>
        <dbReference type="SAM" id="MobiDB-lite"/>
    </source>
</evidence>
<organism evidence="4 5">
    <name type="scientific">Triangularia verruculosa</name>
    <dbReference type="NCBI Taxonomy" id="2587418"/>
    <lineage>
        <taxon>Eukaryota</taxon>
        <taxon>Fungi</taxon>
        <taxon>Dikarya</taxon>
        <taxon>Ascomycota</taxon>
        <taxon>Pezizomycotina</taxon>
        <taxon>Sordariomycetes</taxon>
        <taxon>Sordariomycetidae</taxon>
        <taxon>Sordariales</taxon>
        <taxon>Podosporaceae</taxon>
        <taxon>Triangularia</taxon>
    </lineage>
</organism>
<feature type="compositionally biased region" description="Acidic residues" evidence="3">
    <location>
        <begin position="239"/>
        <end position="262"/>
    </location>
</feature>
<dbReference type="GO" id="GO:0005634">
    <property type="term" value="C:nucleus"/>
    <property type="evidence" value="ECO:0007669"/>
    <property type="project" value="InterPro"/>
</dbReference>
<reference evidence="4" key="2">
    <citation type="submission" date="2023-05" db="EMBL/GenBank/DDBJ databases">
        <authorList>
            <consortium name="Lawrence Berkeley National Laboratory"/>
            <person name="Steindorff A."/>
            <person name="Hensen N."/>
            <person name="Bonometti L."/>
            <person name="Westerberg I."/>
            <person name="Brannstrom I.O."/>
            <person name="Guillou S."/>
            <person name="Cros-Aarteil S."/>
            <person name="Calhoun S."/>
            <person name="Haridas S."/>
            <person name="Kuo A."/>
            <person name="Mondo S."/>
            <person name="Pangilinan J."/>
            <person name="Riley R."/>
            <person name="Labutti K."/>
            <person name="Andreopoulos B."/>
            <person name="Lipzen A."/>
            <person name="Chen C."/>
            <person name="Yanf M."/>
            <person name="Daum C."/>
            <person name="Ng V."/>
            <person name="Clum A."/>
            <person name="Ohm R."/>
            <person name="Martin F."/>
            <person name="Silar P."/>
            <person name="Natvig D."/>
            <person name="Lalanne C."/>
            <person name="Gautier V."/>
            <person name="Ament-Velasquez S.L."/>
            <person name="Kruys A."/>
            <person name="Hutchinson M.I."/>
            <person name="Powell A.J."/>
            <person name="Barry K."/>
            <person name="Miller A.N."/>
            <person name="Grigoriev I.V."/>
            <person name="Debuchy R."/>
            <person name="Gladieux P."/>
            <person name="Thoren M.H."/>
            <person name="Johannesson H."/>
        </authorList>
    </citation>
    <scope>NUCLEOTIDE SEQUENCE</scope>
    <source>
        <strain evidence="4">CBS 315.58</strain>
    </source>
</reference>
<dbReference type="InterPro" id="IPR037231">
    <property type="entry name" value="NAP-like_sf"/>
</dbReference>
<evidence type="ECO:0000313" key="5">
    <source>
        <dbReference type="Proteomes" id="UP001303160"/>
    </source>
</evidence>
<gene>
    <name evidence="4" type="ORF">QBC40DRAFT_217348</name>
</gene>
<dbReference type="EMBL" id="MU863883">
    <property type="protein sequence ID" value="KAK4204236.1"/>
    <property type="molecule type" value="Genomic_DNA"/>
</dbReference>
<comment type="caution">
    <text evidence="4">The sequence shown here is derived from an EMBL/GenBank/DDBJ whole genome shotgun (WGS) entry which is preliminary data.</text>
</comment>
<keyword evidence="5" id="KW-1185">Reference proteome</keyword>
<dbReference type="GO" id="GO:0006334">
    <property type="term" value="P:nucleosome assembly"/>
    <property type="evidence" value="ECO:0007669"/>
    <property type="project" value="InterPro"/>
</dbReference>
<sequence>MAVTAEEILATYEELSEIEAQFDDVETDIIRHQYNLSKDLYVKREKIVSKIEHFWPLVFEQAPMDIDEFIQPSDSQIILGALKSIDVKRFEIDTPVEGGDPRSVSIRFEFNENEYFENKVLEKKFWWRHGKDGFVGYVSEPVDIKWKAGKDLTNGLLSLAKAAWEEEQTASKKEGKEKKELTPKQKELKEKLDAEAATGAESFFCFFGFIGERVSAEENIEALKKEAEDRKKRQAGEKVEDDDEEMKEDEDDEDWEDEEDLDIFPQGDTIAMAIADDLWPNALKYFTQAQESDDLSDDEDDEDEEGDEEEEDGDKPSKKHKACAHGCKH</sequence>
<feature type="compositionally biased region" description="Basic and acidic residues" evidence="3">
    <location>
        <begin position="227"/>
        <end position="238"/>
    </location>
</feature>
<evidence type="ECO:0000313" key="4">
    <source>
        <dbReference type="EMBL" id="KAK4204236.1"/>
    </source>
</evidence>
<protein>
    <submittedName>
        <fullName evidence="4">Nucleosome assembly protein</fullName>
    </submittedName>
</protein>
<dbReference type="SUPFAM" id="SSF143113">
    <property type="entry name" value="NAP-like"/>
    <property type="match status" value="1"/>
</dbReference>
<feature type="region of interest" description="Disordered" evidence="3">
    <location>
        <begin position="227"/>
        <end position="268"/>
    </location>
</feature>
<evidence type="ECO:0000256" key="1">
    <source>
        <dbReference type="ARBA" id="ARBA00009947"/>
    </source>
</evidence>
<dbReference type="PANTHER" id="PTHR11875">
    <property type="entry name" value="TESTIS-SPECIFIC Y-ENCODED PROTEIN"/>
    <property type="match status" value="1"/>
</dbReference>
<dbReference type="InterPro" id="IPR002164">
    <property type="entry name" value="NAP_family"/>
</dbReference>
<dbReference type="Proteomes" id="UP001303160">
    <property type="component" value="Unassembled WGS sequence"/>
</dbReference>
<name>A0AAN6XPQ7_9PEZI</name>
<proteinExistence type="inferred from homology"/>